<keyword evidence="13" id="KW-1185">Reference proteome</keyword>
<reference evidence="12 13" key="1">
    <citation type="submission" date="2022-12" db="EMBL/GenBank/DDBJ databases">
        <title>Chromosome-level genome assembly of true bugs.</title>
        <authorList>
            <person name="Ma L."/>
            <person name="Li H."/>
        </authorList>
    </citation>
    <scope>NUCLEOTIDE SEQUENCE [LARGE SCALE GENOMIC DNA]</scope>
    <source>
        <strain evidence="12">Lab_2022b</strain>
    </source>
</reference>
<dbReference type="AlphaFoldDB" id="A0AAW1D2L4"/>
<comment type="function">
    <text evidence="10">Protein associated with the U5 snRNP, during its maturation and its post-splicing recycling and which is required for spliceosomal tri-snRNP complex assembly in the nucleus. Has a molecular sequestering activity and transiently hinders SNRNP200 binding sites for constitutive splicing factors that intervene later during the assembly of the spliceosome and splicing. Together with its molecular sequestering activity, may also function as a molecular adapter and placeholder, coordinating the assembly of the U5 snRNP and its association with the U4/U6 di-snRNP.</text>
</comment>
<evidence type="ECO:0000256" key="11">
    <source>
        <dbReference type="SAM" id="MobiDB-lite"/>
    </source>
</evidence>
<organism evidence="12 13">
    <name type="scientific">Rhynocoris fuscipes</name>
    <dbReference type="NCBI Taxonomy" id="488301"/>
    <lineage>
        <taxon>Eukaryota</taxon>
        <taxon>Metazoa</taxon>
        <taxon>Ecdysozoa</taxon>
        <taxon>Arthropoda</taxon>
        <taxon>Hexapoda</taxon>
        <taxon>Insecta</taxon>
        <taxon>Pterygota</taxon>
        <taxon>Neoptera</taxon>
        <taxon>Paraneoptera</taxon>
        <taxon>Hemiptera</taxon>
        <taxon>Heteroptera</taxon>
        <taxon>Panheteroptera</taxon>
        <taxon>Cimicomorpha</taxon>
        <taxon>Reduviidae</taxon>
        <taxon>Harpactorinae</taxon>
        <taxon>Harpactorini</taxon>
        <taxon>Rhynocoris</taxon>
    </lineage>
</organism>
<accession>A0AAW1D2L4</accession>
<comment type="subcellular location">
    <subcellularLocation>
        <location evidence="2">Cytoplasm</location>
    </subcellularLocation>
    <subcellularLocation>
        <location evidence="1">Nucleus</location>
    </subcellularLocation>
</comment>
<dbReference type="InterPro" id="IPR029338">
    <property type="entry name" value="TSSC4"/>
</dbReference>
<keyword evidence="4" id="KW-0963">Cytoplasm</keyword>
<comment type="similarity">
    <text evidence="3">Belongs to the TSSC4 family.</text>
</comment>
<dbReference type="GO" id="GO:0006397">
    <property type="term" value="P:mRNA processing"/>
    <property type="evidence" value="ECO:0007669"/>
    <property type="project" value="UniProtKB-KW"/>
</dbReference>
<keyword evidence="8" id="KW-0539">Nucleus</keyword>
<name>A0AAW1D2L4_9HEMI</name>
<evidence type="ECO:0000256" key="3">
    <source>
        <dbReference type="ARBA" id="ARBA00010362"/>
    </source>
</evidence>
<evidence type="ECO:0000256" key="10">
    <source>
        <dbReference type="ARBA" id="ARBA00045970"/>
    </source>
</evidence>
<dbReference type="PANTHER" id="PTHR13445:SF3">
    <property type="entry name" value="U5 SMALL NUCLEAR RIBONUCLEOPROTEIN TSSC4"/>
    <property type="match status" value="1"/>
</dbReference>
<evidence type="ECO:0000313" key="13">
    <source>
        <dbReference type="Proteomes" id="UP001461498"/>
    </source>
</evidence>
<dbReference type="PANTHER" id="PTHR13445">
    <property type="entry name" value="TUMOR SUPPRESSING SUBTRANSFERABLE CANDIDATE 4 TSSC4"/>
    <property type="match status" value="1"/>
</dbReference>
<dbReference type="EMBL" id="JAPXFL010000008">
    <property type="protein sequence ID" value="KAK9502794.1"/>
    <property type="molecule type" value="Genomic_DNA"/>
</dbReference>
<dbReference type="GO" id="GO:0005737">
    <property type="term" value="C:cytoplasm"/>
    <property type="evidence" value="ECO:0007669"/>
    <property type="project" value="UniProtKB-SubCell"/>
</dbReference>
<proteinExistence type="inferred from homology"/>
<evidence type="ECO:0000256" key="8">
    <source>
        <dbReference type="ARBA" id="ARBA00023242"/>
    </source>
</evidence>
<evidence type="ECO:0000256" key="9">
    <source>
        <dbReference type="ARBA" id="ARBA00035304"/>
    </source>
</evidence>
<keyword evidence="5" id="KW-0507">mRNA processing</keyword>
<protein>
    <recommendedName>
        <fullName evidence="9">U5 small nuclear ribonucleoprotein TSSC4</fullName>
    </recommendedName>
</protein>
<keyword evidence="6" id="KW-0747">Spliceosome</keyword>
<dbReference type="Proteomes" id="UP001461498">
    <property type="component" value="Unassembled WGS sequence"/>
</dbReference>
<gene>
    <name evidence="12" type="ORF">O3M35_011500</name>
</gene>
<feature type="region of interest" description="Disordered" evidence="11">
    <location>
        <begin position="173"/>
        <end position="205"/>
    </location>
</feature>
<evidence type="ECO:0000256" key="7">
    <source>
        <dbReference type="ARBA" id="ARBA00023187"/>
    </source>
</evidence>
<evidence type="ECO:0000313" key="12">
    <source>
        <dbReference type="EMBL" id="KAK9502794.1"/>
    </source>
</evidence>
<dbReference type="GO" id="GO:0005681">
    <property type="term" value="C:spliceosomal complex"/>
    <property type="evidence" value="ECO:0007669"/>
    <property type="project" value="UniProtKB-KW"/>
</dbReference>
<evidence type="ECO:0000256" key="1">
    <source>
        <dbReference type="ARBA" id="ARBA00004123"/>
    </source>
</evidence>
<keyword evidence="7" id="KW-0508">mRNA splicing</keyword>
<evidence type="ECO:0000256" key="6">
    <source>
        <dbReference type="ARBA" id="ARBA00022728"/>
    </source>
</evidence>
<sequence length="205" mass="23917">MFDQAKNFYLQGNQDFKDRQKSIFHAVDELSAKNPENRFSRDELKEKKVPVVKDKRDLKQFLGKESIFKRPEVPLKKFMKLKIPEFIKSPHKWKLYSLGDDIISDQSNRMVAMSFLKDLSERTKNETNNIENDISKPVFNKFIKDTGTNLAVNDINEKSTFINGKTIMPEYVVGQKKQKKEKAKKKESEISSNTSVKLDHLLNDE</sequence>
<dbReference type="GO" id="GO:0008380">
    <property type="term" value="P:RNA splicing"/>
    <property type="evidence" value="ECO:0007669"/>
    <property type="project" value="UniProtKB-KW"/>
</dbReference>
<evidence type="ECO:0000256" key="2">
    <source>
        <dbReference type="ARBA" id="ARBA00004496"/>
    </source>
</evidence>
<comment type="caution">
    <text evidence="12">The sequence shown here is derived from an EMBL/GenBank/DDBJ whole genome shotgun (WGS) entry which is preliminary data.</text>
</comment>
<evidence type="ECO:0000256" key="5">
    <source>
        <dbReference type="ARBA" id="ARBA00022664"/>
    </source>
</evidence>
<evidence type="ECO:0000256" key="4">
    <source>
        <dbReference type="ARBA" id="ARBA00022490"/>
    </source>
</evidence>
<dbReference type="Pfam" id="PF15264">
    <property type="entry name" value="TSSC4"/>
    <property type="match status" value="1"/>
</dbReference>